<evidence type="ECO:0000313" key="2">
    <source>
        <dbReference type="EMBL" id="MBG0565503.1"/>
    </source>
</evidence>
<proteinExistence type="predicted"/>
<sequence length="181" mass="20172">MTGDALGLYDLLSDWLRQQLTWLPGELRGYLVVPIVVAVLLVTPRFVVHRVLPWIGRYLLIPAVSVVTAVLVTAALLVDVGFARLFRLFRLPLTAAHYAIGDWAITGSRGVRGVTRYRVLQFGWWLARFNSTLLLLAGVALVIAWSRGYCTRHPAAGCADPIGAWWQQTRTALPDIRVPWA</sequence>
<feature type="transmembrane region" description="Helical" evidence="1">
    <location>
        <begin position="27"/>
        <end position="47"/>
    </location>
</feature>
<dbReference type="Proteomes" id="UP000598146">
    <property type="component" value="Unassembled WGS sequence"/>
</dbReference>
<evidence type="ECO:0000313" key="3">
    <source>
        <dbReference type="Proteomes" id="UP000598146"/>
    </source>
</evidence>
<accession>A0A931CG53</accession>
<gene>
    <name evidence="2" type="ORF">I4J89_29020</name>
</gene>
<keyword evidence="3" id="KW-1185">Reference proteome</keyword>
<keyword evidence="1" id="KW-0812">Transmembrane</keyword>
<keyword evidence="1" id="KW-1133">Transmembrane helix</keyword>
<comment type="caution">
    <text evidence="2">The sequence shown here is derived from an EMBL/GenBank/DDBJ whole genome shotgun (WGS) entry which is preliminary data.</text>
</comment>
<dbReference type="AlphaFoldDB" id="A0A931CG53"/>
<name>A0A931CG53_9ACTN</name>
<dbReference type="EMBL" id="JADQTO010000015">
    <property type="protein sequence ID" value="MBG0565503.1"/>
    <property type="molecule type" value="Genomic_DNA"/>
</dbReference>
<reference evidence="2" key="1">
    <citation type="submission" date="2020-11" db="EMBL/GenBank/DDBJ databases">
        <title>Isolation and identification of active actinomycetes.</title>
        <authorList>
            <person name="Sun X."/>
        </authorList>
    </citation>
    <scope>NUCLEOTIDE SEQUENCE</scope>
    <source>
        <strain evidence="2">NEAU-A11</strain>
    </source>
</reference>
<organism evidence="2 3">
    <name type="scientific">Actinoplanes aureus</name>
    <dbReference type="NCBI Taxonomy" id="2792083"/>
    <lineage>
        <taxon>Bacteria</taxon>
        <taxon>Bacillati</taxon>
        <taxon>Actinomycetota</taxon>
        <taxon>Actinomycetes</taxon>
        <taxon>Micromonosporales</taxon>
        <taxon>Micromonosporaceae</taxon>
        <taxon>Actinoplanes</taxon>
    </lineage>
</organism>
<keyword evidence="1" id="KW-0472">Membrane</keyword>
<protein>
    <submittedName>
        <fullName evidence="2">Uncharacterized protein</fullName>
    </submittedName>
</protein>
<evidence type="ECO:0000256" key="1">
    <source>
        <dbReference type="SAM" id="Phobius"/>
    </source>
</evidence>
<feature type="transmembrane region" description="Helical" evidence="1">
    <location>
        <begin position="59"/>
        <end position="83"/>
    </location>
</feature>
<dbReference type="RefSeq" id="WP_196417277.1">
    <property type="nucleotide sequence ID" value="NZ_JADQTO010000015.1"/>
</dbReference>
<feature type="transmembrane region" description="Helical" evidence="1">
    <location>
        <begin position="122"/>
        <end position="145"/>
    </location>
</feature>